<sequence length="66" mass="7534">MMADIPWFPDYYVEVSDSDSKSFITNSVQLRITTRVPHEQLEDVIKTLLPNQALPPAMKEIVNGRS</sequence>
<dbReference type="Proteomes" id="UP000024443">
    <property type="component" value="Segment"/>
</dbReference>
<dbReference type="KEGG" id="vg:19488231"/>
<organism evidence="1 2">
    <name type="scientific">Mycobacterium phage Phantastic</name>
    <dbReference type="NCBI Taxonomy" id="1486426"/>
    <lineage>
        <taxon>Viruses</taxon>
        <taxon>Duplodnaviria</taxon>
        <taxon>Heunggongvirae</taxon>
        <taxon>Uroviricota</taxon>
        <taxon>Caudoviricetes</taxon>
        <taxon>Veracruzvirus</taxon>
        <taxon>Veracruzvirus phantastic</taxon>
    </lineage>
</organism>
<evidence type="ECO:0000313" key="1">
    <source>
        <dbReference type="EMBL" id="AHY27105.1"/>
    </source>
</evidence>
<dbReference type="RefSeq" id="YP_009032527.1">
    <property type="nucleotide sequence ID" value="NC_024148.1"/>
</dbReference>
<dbReference type="OrthoDB" id="23769at10239"/>
<evidence type="ECO:0000313" key="2">
    <source>
        <dbReference type="Proteomes" id="UP000024443"/>
    </source>
</evidence>
<gene>
    <name evidence="1" type="primary">42</name>
    <name evidence="1" type="ORF">PBI_PHANTASTIC_42</name>
</gene>
<dbReference type="EMBL" id="KJ510415">
    <property type="protein sequence ID" value="AHY27105.1"/>
    <property type="molecule type" value="Genomic_DNA"/>
</dbReference>
<accession>A0A023W602</accession>
<dbReference type="GeneID" id="19488231"/>
<protein>
    <submittedName>
        <fullName evidence="1">Uncharacterized protein</fullName>
    </submittedName>
</protein>
<keyword evidence="2" id="KW-1185">Reference proteome</keyword>
<reference evidence="1 2" key="1">
    <citation type="submission" date="2014-02" db="EMBL/GenBank/DDBJ databases">
        <authorList>
            <person name="Meadows H.N."/>
            <person name="Fisher J.N.B."/>
            <person name="Gardner A.V."/>
            <person name="Merrill B.D."/>
            <person name="Hartmann K.A."/>
            <person name="Bailey M.E."/>
            <person name="Beckstead A.P."/>
            <person name="Deus L.M."/>
            <person name="Earl A.S."/>
            <person name="Easter R.A."/>
            <person name="Gibby P.D."/>
            <person name="Graves K.A."/>
            <person name="Ayer P.A."/>
            <person name="Heiner M.E."/>
            <person name="Herring J.A."/>
            <person name="Jaen A.D."/>
            <person name="Liu J.E."/>
            <person name="Manci A.M."/>
            <person name="Nielsen D.A."/>
            <person name="Paz H.C."/>
            <person name="Sabin N.R."/>
            <person name="Solomon M.B."/>
            <person name="Sutter R.A."/>
            <person name="Wake B.N."/>
            <person name="Willyerd H.J."/>
            <person name="Zimmerman L.J."/>
            <person name="Breakwell D.P."/>
            <person name="Burnett S.H."/>
            <person name="Grose J.H."/>
            <person name="Bradley K.W."/>
            <person name="Clarke D.Q."/>
            <person name="Lewis M.F."/>
            <person name="Barker L.P."/>
            <person name="Bailey C."/>
            <person name="Asai D.J."/>
            <person name="Garber M.L."/>
            <person name="Bowman C.A."/>
            <person name="Russell D.A."/>
            <person name="Pope W.H."/>
            <person name="Jacobs-Sera D."/>
            <person name="Hendrix R.W."/>
            <person name="Hatfull G.F."/>
        </authorList>
    </citation>
    <scope>NUCLEOTIDE SEQUENCE [LARGE SCALE GENOMIC DNA]</scope>
</reference>
<name>A0A023W602_9CAUD</name>
<proteinExistence type="predicted"/>